<protein>
    <recommendedName>
        <fullName evidence="8">Siderophore synthetase component</fullName>
    </recommendedName>
</protein>
<dbReference type="PANTHER" id="PTHR34384:SF5">
    <property type="entry name" value="L-2,3-DIAMINOPROPANOATE--CITRATE LIGASE"/>
    <property type="match status" value="1"/>
</dbReference>
<reference evidence="6 7" key="1">
    <citation type="submission" date="2020-08" db="EMBL/GenBank/DDBJ databases">
        <title>Sequencing the genomes of 1000 actinobacteria strains.</title>
        <authorList>
            <person name="Klenk H.-P."/>
        </authorList>
    </citation>
    <scope>NUCLEOTIDE SEQUENCE [LARGE SCALE GENOMIC DNA]</scope>
    <source>
        <strain evidence="6 7">DSM 45886</strain>
    </source>
</reference>
<feature type="domain" description="Aerobactin siderophore biosynthesis IucA/IucC-like C-terminal" evidence="5">
    <location>
        <begin position="411"/>
        <end position="559"/>
    </location>
</feature>
<name>A0A7W7SNQ1_9ACTN</name>
<evidence type="ECO:0000259" key="5">
    <source>
        <dbReference type="Pfam" id="PF06276"/>
    </source>
</evidence>
<dbReference type="EMBL" id="JACHJW010000001">
    <property type="protein sequence ID" value="MBB4956925.1"/>
    <property type="molecule type" value="Genomic_DNA"/>
</dbReference>
<evidence type="ECO:0000313" key="7">
    <source>
        <dbReference type="Proteomes" id="UP000578819"/>
    </source>
</evidence>
<evidence type="ECO:0000313" key="6">
    <source>
        <dbReference type="EMBL" id="MBB4956925.1"/>
    </source>
</evidence>
<comment type="caution">
    <text evidence="6">The sequence shown here is derived from an EMBL/GenBank/DDBJ whole genome shotgun (WGS) entry which is preliminary data.</text>
</comment>
<dbReference type="AlphaFoldDB" id="A0A7W7SNQ1"/>
<dbReference type="InterPro" id="IPR037455">
    <property type="entry name" value="LucA/IucC-like"/>
</dbReference>
<dbReference type="Gene3D" id="1.10.510.40">
    <property type="match status" value="1"/>
</dbReference>
<dbReference type="InterPro" id="IPR022770">
    <property type="entry name" value="IucA/IucC-like_C"/>
</dbReference>
<evidence type="ECO:0000256" key="2">
    <source>
        <dbReference type="ARBA" id="ARBA00007832"/>
    </source>
</evidence>
<dbReference type="Proteomes" id="UP000578819">
    <property type="component" value="Unassembled WGS sequence"/>
</dbReference>
<comment type="pathway">
    <text evidence="1">Siderophore biosynthesis.</text>
</comment>
<gene>
    <name evidence="6" type="ORF">FHR38_000658</name>
</gene>
<dbReference type="RefSeq" id="WP_312881771.1">
    <property type="nucleotide sequence ID" value="NZ_JACHJW010000001.1"/>
</dbReference>
<dbReference type="GO" id="GO:0019290">
    <property type="term" value="P:siderophore biosynthetic process"/>
    <property type="evidence" value="ECO:0007669"/>
    <property type="project" value="InterPro"/>
</dbReference>
<evidence type="ECO:0000259" key="4">
    <source>
        <dbReference type="Pfam" id="PF04183"/>
    </source>
</evidence>
<feature type="region of interest" description="Disordered" evidence="3">
    <location>
        <begin position="354"/>
        <end position="396"/>
    </location>
</feature>
<proteinExistence type="inferred from homology"/>
<dbReference type="Gene3D" id="6.10.250.3370">
    <property type="match status" value="1"/>
</dbReference>
<evidence type="ECO:0000256" key="1">
    <source>
        <dbReference type="ARBA" id="ARBA00004924"/>
    </source>
</evidence>
<dbReference type="InterPro" id="IPR007310">
    <property type="entry name" value="Aerobactin_biosyn_IucA/IucC_N"/>
</dbReference>
<accession>A0A7W7SNQ1</accession>
<dbReference type="GO" id="GO:0016881">
    <property type="term" value="F:acid-amino acid ligase activity"/>
    <property type="evidence" value="ECO:0007669"/>
    <property type="project" value="UniProtKB-ARBA"/>
</dbReference>
<sequence length="592" mass="64482">MTDTAERQVFARVLDALLREDHLGLTSRGNPDGPDRWQVRIPAGMLRVPVRADGFQHAIRTARPTVEVRPETGAPYRVERLDGLLDLLAPQGDPDSEPDPEVEAGWAAFVAECQGDLLARRLAARSRPQVYAAIAARRSIGPAGLTGLPGALLDEVLAAHTGHPVYPTDRCRHGLDAAELRRYAPEHAPRFPLRWLPVARSELWTTGPLPPWWPVADRPEQVLLPVHPLTAERTGLPVVEKPMIEVRPTLSMRTVALVDDPYTHLKLPVPTATLGARNRRTLAPGSLVDGAEMARLLDRIAAAEPAFAGRVRHADESRYGHSGDADELRSFLIRRFPRDLADSVVVPVAALAASDPSPLGSPVDPSRLGSPVDQSRPGAAVDPSPPGAEGGGRPGWTVAQRVSGGDPVPLLESYLDLLLDWHVYLWLRHGIALEAHPQNLYLISDPDGRVGLLYKDDDGARLDSRHARLPLRDRRMVVEDPGELADVFTTITLHLAAAAPLLALAERGVAVPTPAAALRPRLVAARDRWDDGSTEVAAAARLLTERLLTAERLPVKAMLTAGTLLPKQRLGCTDVNKYYRRTGPNYLRAGQW</sequence>
<feature type="domain" description="Aerobactin siderophore biosynthesis IucA/IucC N-terminal" evidence="4">
    <location>
        <begin position="160"/>
        <end position="352"/>
    </location>
</feature>
<dbReference type="Pfam" id="PF06276">
    <property type="entry name" value="FhuF"/>
    <property type="match status" value="1"/>
</dbReference>
<keyword evidence="7" id="KW-1185">Reference proteome</keyword>
<dbReference type="PANTHER" id="PTHR34384">
    <property type="entry name" value="L-2,3-DIAMINOPROPANOATE--CITRATE LIGASE"/>
    <property type="match status" value="1"/>
</dbReference>
<organism evidence="6 7">
    <name type="scientific">Micromonospora polyrhachis</name>
    <dbReference type="NCBI Taxonomy" id="1282883"/>
    <lineage>
        <taxon>Bacteria</taxon>
        <taxon>Bacillati</taxon>
        <taxon>Actinomycetota</taxon>
        <taxon>Actinomycetes</taxon>
        <taxon>Micromonosporales</taxon>
        <taxon>Micromonosporaceae</taxon>
        <taxon>Micromonospora</taxon>
    </lineage>
</organism>
<dbReference type="Pfam" id="PF04183">
    <property type="entry name" value="IucA_IucC"/>
    <property type="match status" value="1"/>
</dbReference>
<evidence type="ECO:0008006" key="8">
    <source>
        <dbReference type="Google" id="ProtNLM"/>
    </source>
</evidence>
<evidence type="ECO:0000256" key="3">
    <source>
        <dbReference type="SAM" id="MobiDB-lite"/>
    </source>
</evidence>
<comment type="similarity">
    <text evidence="2">Belongs to the IucA/IucC family.</text>
</comment>